<dbReference type="AlphaFoldDB" id="A0A5B7EVC1"/>
<accession>A0A5B7EVC1</accession>
<sequence length="65" mass="7160">MEGHEIIMTTHARRLFWVTLHSPFPSLLPSFLPAITFTTTTTTTTTNAAAATATTVVISTRLTRR</sequence>
<dbReference type="Proteomes" id="UP000324222">
    <property type="component" value="Unassembled WGS sequence"/>
</dbReference>
<reference evidence="1 2" key="1">
    <citation type="submission" date="2019-05" db="EMBL/GenBank/DDBJ databases">
        <title>Another draft genome of Portunus trituberculatus and its Hox gene families provides insights of decapod evolution.</title>
        <authorList>
            <person name="Jeong J.-H."/>
            <person name="Song I."/>
            <person name="Kim S."/>
            <person name="Choi T."/>
            <person name="Kim D."/>
            <person name="Ryu S."/>
            <person name="Kim W."/>
        </authorList>
    </citation>
    <scope>NUCLEOTIDE SEQUENCE [LARGE SCALE GENOMIC DNA]</scope>
    <source>
        <tissue evidence="1">Muscle</tissue>
    </source>
</reference>
<comment type="caution">
    <text evidence="1">The sequence shown here is derived from an EMBL/GenBank/DDBJ whole genome shotgun (WGS) entry which is preliminary data.</text>
</comment>
<evidence type="ECO:0000313" key="2">
    <source>
        <dbReference type="Proteomes" id="UP000324222"/>
    </source>
</evidence>
<dbReference type="EMBL" id="VSRR010003768">
    <property type="protein sequence ID" value="MPC37385.1"/>
    <property type="molecule type" value="Genomic_DNA"/>
</dbReference>
<proteinExistence type="predicted"/>
<evidence type="ECO:0000313" key="1">
    <source>
        <dbReference type="EMBL" id="MPC37385.1"/>
    </source>
</evidence>
<organism evidence="1 2">
    <name type="scientific">Portunus trituberculatus</name>
    <name type="common">Swimming crab</name>
    <name type="synonym">Neptunus trituberculatus</name>
    <dbReference type="NCBI Taxonomy" id="210409"/>
    <lineage>
        <taxon>Eukaryota</taxon>
        <taxon>Metazoa</taxon>
        <taxon>Ecdysozoa</taxon>
        <taxon>Arthropoda</taxon>
        <taxon>Crustacea</taxon>
        <taxon>Multicrustacea</taxon>
        <taxon>Malacostraca</taxon>
        <taxon>Eumalacostraca</taxon>
        <taxon>Eucarida</taxon>
        <taxon>Decapoda</taxon>
        <taxon>Pleocyemata</taxon>
        <taxon>Brachyura</taxon>
        <taxon>Eubrachyura</taxon>
        <taxon>Portunoidea</taxon>
        <taxon>Portunidae</taxon>
        <taxon>Portuninae</taxon>
        <taxon>Portunus</taxon>
    </lineage>
</organism>
<keyword evidence="2" id="KW-1185">Reference proteome</keyword>
<protein>
    <submittedName>
        <fullName evidence="1">Uncharacterized protein</fullName>
    </submittedName>
</protein>
<gene>
    <name evidence="1" type="ORF">E2C01_030860</name>
</gene>
<name>A0A5B7EVC1_PORTR</name>